<organism evidence="7 8">
    <name type="scientific">Anabaenopsis circularis NIES-21</name>
    <dbReference type="NCBI Taxonomy" id="1085406"/>
    <lineage>
        <taxon>Bacteria</taxon>
        <taxon>Bacillati</taxon>
        <taxon>Cyanobacteriota</taxon>
        <taxon>Cyanophyceae</taxon>
        <taxon>Nostocales</taxon>
        <taxon>Nodulariaceae</taxon>
        <taxon>Anabaenopsis</taxon>
    </lineage>
</organism>
<dbReference type="InterPro" id="IPR017441">
    <property type="entry name" value="Protein_kinase_ATP_BS"/>
</dbReference>
<dbReference type="AlphaFoldDB" id="A0A1Z4GBP7"/>
<dbReference type="Gene3D" id="3.30.200.20">
    <property type="entry name" value="Phosphorylase Kinase, domain 1"/>
    <property type="match status" value="1"/>
</dbReference>
<keyword evidence="8" id="KW-1185">Reference proteome</keyword>
<evidence type="ECO:0000313" key="7">
    <source>
        <dbReference type="EMBL" id="BAY14909.1"/>
    </source>
</evidence>
<dbReference type="SUPFAM" id="SSF56112">
    <property type="entry name" value="Protein kinase-like (PK-like)"/>
    <property type="match status" value="1"/>
</dbReference>
<dbReference type="InterPro" id="IPR011009">
    <property type="entry name" value="Kinase-like_dom_sf"/>
</dbReference>
<feature type="domain" description="Protein kinase" evidence="6">
    <location>
        <begin position="48"/>
        <end position="326"/>
    </location>
</feature>
<dbReference type="PANTHER" id="PTHR43289">
    <property type="entry name" value="MITOGEN-ACTIVATED PROTEIN KINASE KINASE KINASE 20-RELATED"/>
    <property type="match status" value="1"/>
</dbReference>
<evidence type="ECO:0000256" key="2">
    <source>
        <dbReference type="ARBA" id="ARBA00022741"/>
    </source>
</evidence>
<dbReference type="InterPro" id="IPR008271">
    <property type="entry name" value="Ser/Thr_kinase_AS"/>
</dbReference>
<dbReference type="GO" id="GO:0004674">
    <property type="term" value="F:protein serine/threonine kinase activity"/>
    <property type="evidence" value="ECO:0007669"/>
    <property type="project" value="UniProtKB-KW"/>
</dbReference>
<keyword evidence="4 5" id="KW-0067">ATP-binding</keyword>
<dbReference type="GO" id="GO:0005524">
    <property type="term" value="F:ATP binding"/>
    <property type="evidence" value="ECO:0007669"/>
    <property type="project" value="UniProtKB-UniRule"/>
</dbReference>
<accession>A0A1Z4GBP7</accession>
<dbReference type="Gene3D" id="1.10.510.10">
    <property type="entry name" value="Transferase(Phosphotransferase) domain 1"/>
    <property type="match status" value="1"/>
</dbReference>
<dbReference type="PROSITE" id="PS50011">
    <property type="entry name" value="PROTEIN_KINASE_DOM"/>
    <property type="match status" value="1"/>
</dbReference>
<gene>
    <name evidence="7" type="ORF">NIES21_06950</name>
</gene>
<evidence type="ECO:0000256" key="4">
    <source>
        <dbReference type="ARBA" id="ARBA00022840"/>
    </source>
</evidence>
<evidence type="ECO:0000259" key="6">
    <source>
        <dbReference type="PROSITE" id="PS50011"/>
    </source>
</evidence>
<dbReference type="Proteomes" id="UP000218287">
    <property type="component" value="Chromosome"/>
</dbReference>
<dbReference type="PROSITE" id="PS00107">
    <property type="entry name" value="PROTEIN_KINASE_ATP"/>
    <property type="match status" value="1"/>
</dbReference>
<dbReference type="Pfam" id="PF00069">
    <property type="entry name" value="Pkinase"/>
    <property type="match status" value="1"/>
</dbReference>
<dbReference type="EMBL" id="AP018174">
    <property type="protein sequence ID" value="BAY14909.1"/>
    <property type="molecule type" value="Genomic_DNA"/>
</dbReference>
<evidence type="ECO:0000256" key="1">
    <source>
        <dbReference type="ARBA" id="ARBA00022679"/>
    </source>
</evidence>
<keyword evidence="7" id="KW-0723">Serine/threonine-protein kinase</keyword>
<dbReference type="CDD" id="cd14014">
    <property type="entry name" value="STKc_PknB_like"/>
    <property type="match status" value="1"/>
</dbReference>
<reference evidence="7 8" key="1">
    <citation type="submission" date="2017-06" db="EMBL/GenBank/DDBJ databases">
        <title>Genome sequencing of cyanobaciteial culture collection at National Institute for Environmental Studies (NIES).</title>
        <authorList>
            <person name="Hirose Y."/>
            <person name="Shimura Y."/>
            <person name="Fujisawa T."/>
            <person name="Nakamura Y."/>
            <person name="Kawachi M."/>
        </authorList>
    </citation>
    <scope>NUCLEOTIDE SEQUENCE [LARGE SCALE GENOMIC DNA]</scope>
    <source>
        <strain evidence="7 8">NIES-21</strain>
    </source>
</reference>
<proteinExistence type="predicted"/>
<keyword evidence="2 5" id="KW-0547">Nucleotide-binding</keyword>
<keyword evidence="1" id="KW-0808">Transferase</keyword>
<protein>
    <submittedName>
        <fullName evidence="7">Serine/threonine protein kinase</fullName>
    </submittedName>
</protein>
<evidence type="ECO:0000256" key="5">
    <source>
        <dbReference type="PROSITE-ProRule" id="PRU10141"/>
    </source>
</evidence>
<keyword evidence="3 7" id="KW-0418">Kinase</keyword>
<evidence type="ECO:0000313" key="8">
    <source>
        <dbReference type="Proteomes" id="UP000218287"/>
    </source>
</evidence>
<sequence>MSLETNSRQIKNASLNALIFLHTYNQSAFGVECFMSDPNIGRLLGKRYQLQELIGTGAMGRVYRAKDILLGGVPVAVKFLALSIQNEKMRLQERFEREAKTCALLGQKSIHIVRVMDYGVDENNTPFYVMEYLQGHSLSQIIRQHHLALPRFFSMVRQISLGLQCAHDGIPVDGTIYPIIHRDIKPSNMLVIQDSSFGELVKILDFGIAKLLQGNKDQTKFYLGTLAYSSPEQMEGKELDNRSDIYSLGVMMFEMLTGKMPLVAPTHSFGAWYKTHHSVEPRSFTEVHPGLQIPQELQNLVMSCLAKAPSDRPQTVSDILKVLESIEQNYRSPIVLPSNPAPKPVASRSLTMPVEVQPKTKADVQVLPSNDDILRSVSWPDNKPIADIVFPQKIRLHNEVVPTLWVMLPQREIIKRFACDRYNQFLFLPAPHPMALWITVIYNRKHGVKWLPYYLDLKTTFGQEIARLLANTGYYRLLFFAREVPSRCSHILLCSIATAQRQNLEQWAKESQISASSVDPQLSKNVLKSEYERIKPQILSKLEAMATDIPLDLSS</sequence>
<dbReference type="SMART" id="SM00220">
    <property type="entry name" value="S_TKc"/>
    <property type="match status" value="1"/>
</dbReference>
<dbReference type="PANTHER" id="PTHR43289:SF34">
    <property type="entry name" value="SERINE_THREONINE-PROTEIN KINASE YBDM-RELATED"/>
    <property type="match status" value="1"/>
</dbReference>
<dbReference type="PROSITE" id="PS00108">
    <property type="entry name" value="PROTEIN_KINASE_ST"/>
    <property type="match status" value="1"/>
</dbReference>
<name>A0A1Z4GBP7_9CYAN</name>
<feature type="binding site" evidence="5">
    <location>
        <position position="78"/>
    </location>
    <ligand>
        <name>ATP</name>
        <dbReference type="ChEBI" id="CHEBI:30616"/>
    </ligand>
</feature>
<evidence type="ECO:0000256" key="3">
    <source>
        <dbReference type="ARBA" id="ARBA00022777"/>
    </source>
</evidence>
<dbReference type="InterPro" id="IPR000719">
    <property type="entry name" value="Prot_kinase_dom"/>
</dbReference>